<reference evidence="2" key="2">
    <citation type="journal article" date="2023" name="Int. J. Mol. Sci.">
        <title>De Novo Assembly and Annotation of 11 Diverse Shrub Willow (Salix) Genomes Reveals Novel Gene Organization in Sex-Linked Regions.</title>
        <authorList>
            <person name="Hyden B."/>
            <person name="Feng K."/>
            <person name="Yates T.B."/>
            <person name="Jawdy S."/>
            <person name="Cereghino C."/>
            <person name="Smart L.B."/>
            <person name="Muchero W."/>
        </authorList>
    </citation>
    <scope>NUCLEOTIDE SEQUENCE</scope>
    <source>
        <tissue evidence="2">Shoot tip</tissue>
    </source>
</reference>
<comment type="caution">
    <text evidence="2">The sequence shown here is derived from an EMBL/GenBank/DDBJ whole genome shotgun (WGS) entry which is preliminary data.</text>
</comment>
<evidence type="ECO:0000256" key="1">
    <source>
        <dbReference type="SAM" id="MobiDB-lite"/>
    </source>
</evidence>
<dbReference type="Proteomes" id="UP001151532">
    <property type="component" value="Chromosome 19"/>
</dbReference>
<feature type="compositionally biased region" description="Low complexity" evidence="1">
    <location>
        <begin position="164"/>
        <end position="181"/>
    </location>
</feature>
<feature type="region of interest" description="Disordered" evidence="1">
    <location>
        <begin position="140"/>
        <end position="211"/>
    </location>
</feature>
<dbReference type="AlphaFoldDB" id="A0A9Q0ZSB7"/>
<protein>
    <submittedName>
        <fullName evidence="2">Uncharacterized protein</fullName>
    </submittedName>
</protein>
<accession>A0A9Q0ZSB7</accession>
<gene>
    <name evidence="2" type="ORF">OIU79_031097</name>
</gene>
<feature type="compositionally biased region" description="Low complexity" evidence="1">
    <location>
        <begin position="192"/>
        <end position="211"/>
    </location>
</feature>
<dbReference type="OrthoDB" id="10593346at2759"/>
<organism evidence="2 3">
    <name type="scientific">Salix purpurea</name>
    <name type="common">Purple osier willow</name>
    <dbReference type="NCBI Taxonomy" id="77065"/>
    <lineage>
        <taxon>Eukaryota</taxon>
        <taxon>Viridiplantae</taxon>
        <taxon>Streptophyta</taxon>
        <taxon>Embryophyta</taxon>
        <taxon>Tracheophyta</taxon>
        <taxon>Spermatophyta</taxon>
        <taxon>Magnoliopsida</taxon>
        <taxon>eudicotyledons</taxon>
        <taxon>Gunneridae</taxon>
        <taxon>Pentapetalae</taxon>
        <taxon>rosids</taxon>
        <taxon>fabids</taxon>
        <taxon>Malpighiales</taxon>
        <taxon>Salicaceae</taxon>
        <taxon>Saliceae</taxon>
        <taxon>Salix</taxon>
    </lineage>
</organism>
<name>A0A9Q0ZSB7_SALPP</name>
<evidence type="ECO:0000313" key="3">
    <source>
        <dbReference type="Proteomes" id="UP001151532"/>
    </source>
</evidence>
<dbReference type="EMBL" id="JAPFFK010000009">
    <property type="protein sequence ID" value="KAJ6744896.1"/>
    <property type="molecule type" value="Genomic_DNA"/>
</dbReference>
<keyword evidence="3" id="KW-1185">Reference proteome</keyword>
<evidence type="ECO:0000313" key="2">
    <source>
        <dbReference type="EMBL" id="KAJ6744896.1"/>
    </source>
</evidence>
<reference evidence="2" key="1">
    <citation type="submission" date="2022-11" db="EMBL/GenBank/DDBJ databases">
        <authorList>
            <person name="Hyden B.L."/>
            <person name="Feng K."/>
            <person name="Yates T."/>
            <person name="Jawdy S."/>
            <person name="Smart L.B."/>
            <person name="Muchero W."/>
        </authorList>
    </citation>
    <scope>NUCLEOTIDE SEQUENCE</scope>
    <source>
        <tissue evidence="2">Shoot tip</tissue>
    </source>
</reference>
<proteinExistence type="predicted"/>
<sequence length="211" mass="22270">MVLFPASAVSDTNVLAIAKAKASSLLHFEHLSSPSALEEPCKLFRNLSKYSSRVSKRWGKMVLLGVSLHRLFSLQGRNNRALQSGTIHEEQEMFDPATVDIEKSRTTAAGVGCDGGSFVVAHLRNALKILPENTVTVYSEDPENSLTSSCKRLASEPDDDPGVAPEETAAAEPPAPAATTELSARETTLCITSSEAAGEAEPAASATGTAD</sequence>